<dbReference type="InterPro" id="IPR045087">
    <property type="entry name" value="Cu-oxidase_fam"/>
</dbReference>
<dbReference type="InterPro" id="IPR002355">
    <property type="entry name" value="Cu_oxidase_Cu_BS"/>
</dbReference>
<evidence type="ECO:0000256" key="10">
    <source>
        <dbReference type="ARBA" id="ARBA00023008"/>
    </source>
</evidence>
<dbReference type="InterPro" id="IPR034285">
    <property type="entry name" value="CuRO_2_LCC"/>
</dbReference>
<keyword evidence="9 13" id="KW-0560">Oxidoreductase</keyword>
<comment type="cofactor">
    <cofactor evidence="13">
        <name>Cu cation</name>
        <dbReference type="ChEBI" id="CHEBI:23378"/>
    </cofactor>
    <text evidence="13">Binds 4 Cu cations per monomer.</text>
</comment>
<feature type="signal peptide" evidence="13">
    <location>
        <begin position="1"/>
        <end position="27"/>
    </location>
</feature>
<dbReference type="InterPro" id="IPR011707">
    <property type="entry name" value="Cu-oxidase-like_N"/>
</dbReference>
<dbReference type="PANTHER" id="PTHR11709">
    <property type="entry name" value="MULTI-COPPER OXIDASE"/>
    <property type="match status" value="1"/>
</dbReference>
<evidence type="ECO:0000256" key="9">
    <source>
        <dbReference type="ARBA" id="ARBA00023002"/>
    </source>
</evidence>
<feature type="domain" description="Plastocyanin-like" evidence="15">
    <location>
        <begin position="415"/>
        <end position="547"/>
    </location>
</feature>
<evidence type="ECO:0000256" key="4">
    <source>
        <dbReference type="ARBA" id="ARBA00012297"/>
    </source>
</evidence>
<dbReference type="Proteomes" id="UP000515151">
    <property type="component" value="Chromosome 4"/>
</dbReference>
<evidence type="ECO:0000259" key="16">
    <source>
        <dbReference type="Pfam" id="PF07732"/>
    </source>
</evidence>
<dbReference type="GO" id="GO:0005507">
    <property type="term" value="F:copper ion binding"/>
    <property type="evidence" value="ECO:0007669"/>
    <property type="project" value="InterPro"/>
</dbReference>
<evidence type="ECO:0000313" key="19">
    <source>
        <dbReference type="Proteomes" id="UP000515151"/>
    </source>
</evidence>
<reference evidence="17" key="2">
    <citation type="submission" date="2017-06" db="EMBL/GenBank/DDBJ databases">
        <title>The pomegranate genome and the genomics of punicalagin biosynthesis.</title>
        <authorList>
            <person name="Xu C."/>
        </authorList>
    </citation>
    <scope>NUCLEOTIDE SEQUENCE [LARGE SCALE GENOMIC DNA]</scope>
    <source>
        <tissue evidence="17">Fresh leaf</tissue>
    </source>
</reference>
<dbReference type="InterPro" id="IPR008972">
    <property type="entry name" value="Cupredoxin"/>
</dbReference>
<feature type="chain" id="PRO_5044514649" description="Laccase" evidence="13">
    <location>
        <begin position="28"/>
        <end position="568"/>
    </location>
</feature>
<reference evidence="20" key="4">
    <citation type="submission" date="2025-04" db="UniProtKB">
        <authorList>
            <consortium name="RefSeq"/>
        </authorList>
    </citation>
    <scope>IDENTIFICATION</scope>
    <source>
        <tissue evidence="20">Leaf</tissue>
    </source>
</reference>
<dbReference type="CDD" id="cd13849">
    <property type="entry name" value="CuRO_1_LCC_plant"/>
    <property type="match status" value="1"/>
</dbReference>
<evidence type="ECO:0000256" key="6">
    <source>
        <dbReference type="ARBA" id="ARBA00022525"/>
    </source>
</evidence>
<dbReference type="SUPFAM" id="SSF49503">
    <property type="entry name" value="Cupredoxins"/>
    <property type="match status" value="3"/>
</dbReference>
<dbReference type="InterPro" id="IPR034289">
    <property type="entry name" value="CuRO_3_LCC"/>
</dbReference>
<sequence>MGANRGLLFTFLCFVVLHGWSLYSAEAAVHYYDFVLKKSNFTRLCNTKSMLTVNDSFPGPVIRVQKGDVAYVNVHNQGKYGVTIHWHGVKQPRNPWYDGPENITQCPIPAGTNFTQEIIFSDEEGTLWWHAHSEWSRATVHGAIIISPTDGTTYPFAKPDAEEVIVLGSWYTGDVKAIIDATLATGASPNLSDAYTINGQPGDLYNCSKDSTYHLLVEHGKTYLLRIISAVMNEEMFFGIAKHNITVVGMDGAYLEPINVQYIMITPGQTMDVLLTANQSPSYYYMVGSPYADTIAPFDKTVTTAIVRYHGNYGPPPSPASPSLPASNDTPAAENFMRRLKSLVSKDYPINVPKNVTTSLYITASVNLIDCHGKCAGPMGMRLSASMNNISFQKPTVDILEAYYQTLPNVFTDDFPEKPPYEFNFTGDVGPNKIFPSLGTKAKMIDYNEAVEIVFQGTNVGPPENHPMHLHGYSFYVVGFGSSNFNSTRDPSNYNLVNPPLVNTIGVPKNGWLAIRFIANNPGVWFMHCHIEKHASLGMEAVLIVKNGTTAATSMRPRPGYMPPCSTS</sequence>
<dbReference type="NCBIfam" id="TIGR03389">
    <property type="entry name" value="laccase"/>
    <property type="match status" value="1"/>
</dbReference>
<evidence type="ECO:0000256" key="3">
    <source>
        <dbReference type="ARBA" id="ARBA00010609"/>
    </source>
</evidence>
<dbReference type="Pfam" id="PF00394">
    <property type="entry name" value="Cu-oxidase"/>
    <property type="match status" value="1"/>
</dbReference>
<reference evidence="18" key="1">
    <citation type="journal article" date="2017" name="Plant J.">
        <title>The pomegranate (Punica granatum L.) genome and the genomics of punicalagin biosynthesis.</title>
        <authorList>
            <person name="Qin G."/>
            <person name="Xu C."/>
            <person name="Ming R."/>
            <person name="Tang H."/>
            <person name="Guyot R."/>
            <person name="Kramer E.M."/>
            <person name="Hu Y."/>
            <person name="Yi X."/>
            <person name="Qi Y."/>
            <person name="Xu X."/>
            <person name="Gao Z."/>
            <person name="Pan H."/>
            <person name="Jian J."/>
            <person name="Tian Y."/>
            <person name="Yue Z."/>
            <person name="Xu Y."/>
        </authorList>
    </citation>
    <scope>NUCLEOTIDE SEQUENCE [LARGE SCALE GENOMIC DNA]</scope>
    <source>
        <strain evidence="18">cv. Dabenzi</strain>
    </source>
</reference>
<dbReference type="Pfam" id="PF07732">
    <property type="entry name" value="Cu-oxidase_3"/>
    <property type="match status" value="1"/>
</dbReference>
<protein>
    <recommendedName>
        <fullName evidence="4 13">Laccase</fullName>
        <ecNumber evidence="4 13">1.10.3.2</ecNumber>
    </recommendedName>
    <alternativeName>
        <fullName evidence="13">Benzenediol:oxygen oxidoreductase</fullName>
    </alternativeName>
    <alternativeName>
        <fullName evidence="13">Diphenol oxidase</fullName>
    </alternativeName>
    <alternativeName>
        <fullName evidence="13">Urishiol oxidase</fullName>
    </alternativeName>
</protein>
<keyword evidence="13" id="KW-0732">Signal</keyword>
<comment type="similarity">
    <text evidence="3 13">Belongs to the multicopper oxidase family.</text>
</comment>
<dbReference type="RefSeq" id="XP_031390491.1">
    <property type="nucleotide sequence ID" value="XM_031534631.1"/>
</dbReference>
<dbReference type="AlphaFoldDB" id="A0A218W4W5"/>
<dbReference type="InterPro" id="IPR001117">
    <property type="entry name" value="Cu-oxidase_2nd"/>
</dbReference>
<evidence type="ECO:0000313" key="20">
    <source>
        <dbReference type="RefSeq" id="XP_031390491.1"/>
    </source>
</evidence>
<dbReference type="EC" id="1.10.3.2" evidence="4 13"/>
<keyword evidence="8 13" id="KW-0677">Repeat</keyword>
<dbReference type="InterPro" id="IPR034288">
    <property type="entry name" value="CuRO_1_LCC"/>
</dbReference>
<comment type="subcellular location">
    <subcellularLocation>
        <location evidence="2 13">Secreted</location>
        <location evidence="2 13">Extracellular space</location>
        <location evidence="2 13">Apoplast</location>
    </subcellularLocation>
</comment>
<name>A0A218W4W5_PUNGR</name>
<keyword evidence="11" id="KW-0325">Glycoprotein</keyword>
<dbReference type="GO" id="GO:0046274">
    <property type="term" value="P:lignin catabolic process"/>
    <property type="evidence" value="ECO:0007669"/>
    <property type="project" value="UniProtKB-KW"/>
</dbReference>
<dbReference type="PANTHER" id="PTHR11709:SF475">
    <property type="entry name" value="LACCASE"/>
    <property type="match status" value="1"/>
</dbReference>
<dbReference type="OrthoDB" id="2121828at2759"/>
<dbReference type="GO" id="GO:0052716">
    <property type="term" value="F:hydroquinone:oxygen oxidoreductase activity"/>
    <property type="evidence" value="ECO:0007669"/>
    <property type="project" value="UniProtKB-EC"/>
</dbReference>
<evidence type="ECO:0000256" key="12">
    <source>
        <dbReference type="ARBA" id="ARBA00023185"/>
    </source>
</evidence>
<dbReference type="Pfam" id="PF07731">
    <property type="entry name" value="Cu-oxidase_2"/>
    <property type="match status" value="1"/>
</dbReference>
<organism evidence="17 18">
    <name type="scientific">Punica granatum</name>
    <name type="common">Pomegranate</name>
    <dbReference type="NCBI Taxonomy" id="22663"/>
    <lineage>
        <taxon>Eukaryota</taxon>
        <taxon>Viridiplantae</taxon>
        <taxon>Streptophyta</taxon>
        <taxon>Embryophyta</taxon>
        <taxon>Tracheophyta</taxon>
        <taxon>Spermatophyta</taxon>
        <taxon>Magnoliopsida</taxon>
        <taxon>eudicotyledons</taxon>
        <taxon>Gunneridae</taxon>
        <taxon>Pentapetalae</taxon>
        <taxon>rosids</taxon>
        <taxon>malvids</taxon>
        <taxon>Myrtales</taxon>
        <taxon>Lythraceae</taxon>
        <taxon>Punica</taxon>
    </lineage>
</organism>
<dbReference type="GeneID" id="116202996"/>
<keyword evidence="19" id="KW-1185">Reference proteome</keyword>
<evidence type="ECO:0000256" key="7">
    <source>
        <dbReference type="ARBA" id="ARBA00022723"/>
    </source>
</evidence>
<keyword evidence="5 13" id="KW-0052">Apoplast</keyword>
<evidence type="ECO:0000256" key="11">
    <source>
        <dbReference type="ARBA" id="ARBA00023180"/>
    </source>
</evidence>
<dbReference type="InterPro" id="IPR017761">
    <property type="entry name" value="Laccase"/>
</dbReference>
<evidence type="ECO:0000313" key="18">
    <source>
        <dbReference type="Proteomes" id="UP000197138"/>
    </source>
</evidence>
<evidence type="ECO:0000256" key="2">
    <source>
        <dbReference type="ARBA" id="ARBA00004271"/>
    </source>
</evidence>
<reference evidence="19" key="3">
    <citation type="journal article" date="2020" name="Plant Biotechnol. J.">
        <title>The pomegranate (Punica granatum L.) draft genome dissects genetic divergence between soft- and hard-seeded cultivars.</title>
        <authorList>
            <person name="Luo X."/>
            <person name="Li H."/>
            <person name="Wu Z."/>
            <person name="Yao W."/>
            <person name="Zhao P."/>
            <person name="Cao D."/>
            <person name="Yu H."/>
            <person name="Li K."/>
            <person name="Poudel K."/>
            <person name="Zhao D."/>
            <person name="Zhang F."/>
            <person name="Xia X."/>
            <person name="Chen L."/>
            <person name="Wang Q."/>
            <person name="Jing D."/>
            <person name="Cao S."/>
        </authorList>
    </citation>
    <scope>NUCLEOTIDE SEQUENCE [LARGE SCALE GENOMIC DNA]</scope>
</reference>
<comment type="function">
    <text evidence="13">Lignin degradation and detoxification of lignin-derived products.</text>
</comment>
<accession>A0A218W4W5</accession>
<gene>
    <name evidence="20" type="primary">LOC116202996</name>
    <name evidence="17" type="ORF">CDL15_Pgr019177</name>
</gene>
<keyword evidence="12 13" id="KW-0439">Lignin degradation</keyword>
<comment type="catalytic activity">
    <reaction evidence="1 13">
        <text>4 hydroquinone + O2 = 4 benzosemiquinone + 2 H2O</text>
        <dbReference type="Rhea" id="RHEA:11276"/>
        <dbReference type="ChEBI" id="CHEBI:15377"/>
        <dbReference type="ChEBI" id="CHEBI:15379"/>
        <dbReference type="ChEBI" id="CHEBI:17594"/>
        <dbReference type="ChEBI" id="CHEBI:17977"/>
        <dbReference type="EC" id="1.10.3.2"/>
    </reaction>
</comment>
<dbReference type="EMBL" id="MTKT01005376">
    <property type="protein sequence ID" value="OWM67676.1"/>
    <property type="molecule type" value="Genomic_DNA"/>
</dbReference>
<feature type="domain" description="Plastocyanin-like" evidence="14">
    <location>
        <begin position="164"/>
        <end position="312"/>
    </location>
</feature>
<feature type="domain" description="Plastocyanin-like" evidence="16">
    <location>
        <begin position="37"/>
        <end position="149"/>
    </location>
</feature>
<keyword evidence="6 13" id="KW-0964">Secreted</keyword>
<evidence type="ECO:0000256" key="1">
    <source>
        <dbReference type="ARBA" id="ARBA00000349"/>
    </source>
</evidence>
<keyword evidence="7 13" id="KW-0479">Metal-binding</keyword>
<proteinExistence type="inferred from homology"/>
<evidence type="ECO:0000256" key="8">
    <source>
        <dbReference type="ARBA" id="ARBA00022737"/>
    </source>
</evidence>
<dbReference type="CDD" id="cd13875">
    <property type="entry name" value="CuRO_2_LCC_plant"/>
    <property type="match status" value="1"/>
</dbReference>
<evidence type="ECO:0000256" key="13">
    <source>
        <dbReference type="RuleBase" id="RU361119"/>
    </source>
</evidence>
<keyword evidence="10 13" id="KW-0186">Copper</keyword>
<evidence type="ECO:0000259" key="15">
    <source>
        <dbReference type="Pfam" id="PF07731"/>
    </source>
</evidence>
<evidence type="ECO:0000313" key="17">
    <source>
        <dbReference type="EMBL" id="OWM67676.1"/>
    </source>
</evidence>
<evidence type="ECO:0000259" key="14">
    <source>
        <dbReference type="Pfam" id="PF00394"/>
    </source>
</evidence>
<dbReference type="Proteomes" id="UP000197138">
    <property type="component" value="Unassembled WGS sequence"/>
</dbReference>
<dbReference type="InterPro" id="IPR011706">
    <property type="entry name" value="Cu-oxidase_C"/>
</dbReference>
<evidence type="ECO:0000256" key="5">
    <source>
        <dbReference type="ARBA" id="ARBA00022523"/>
    </source>
</evidence>
<dbReference type="GO" id="GO:0048046">
    <property type="term" value="C:apoplast"/>
    <property type="evidence" value="ECO:0007669"/>
    <property type="project" value="UniProtKB-SubCell"/>
</dbReference>
<dbReference type="CDD" id="cd13897">
    <property type="entry name" value="CuRO_3_LCC_plant"/>
    <property type="match status" value="1"/>
</dbReference>
<dbReference type="Gene3D" id="2.60.40.420">
    <property type="entry name" value="Cupredoxins - blue copper proteins"/>
    <property type="match status" value="3"/>
</dbReference>
<dbReference type="PROSITE" id="PS00080">
    <property type="entry name" value="MULTICOPPER_OXIDASE2"/>
    <property type="match status" value="1"/>
</dbReference>